<organism evidence="6 7">
    <name type="scientific">Candidatus Moanibacter tarae</name>
    <dbReference type="NCBI Taxonomy" id="2200854"/>
    <lineage>
        <taxon>Bacteria</taxon>
        <taxon>Pseudomonadati</taxon>
        <taxon>Verrucomicrobiota</taxon>
        <taxon>Opitutia</taxon>
        <taxon>Puniceicoccales</taxon>
        <taxon>Puniceicoccales incertae sedis</taxon>
        <taxon>Candidatus Moanibacter</taxon>
    </lineage>
</organism>
<sequence>MSKIPQHDLDHSLPDVRSTIRFAALKSSVEIFRDSWGIPHIRAECEADLYFAQGFTTAQDRLWHMDYDRMRALGRWAEYIGLDAVSQDRFMRTVGMGRTARLDYDTCSEESRKMLDSYAAGVNAYIESSGINDSWSGRGVPIEYRLLGCIPETWEPWHCIVVYKMRNTLLGTFEPKLLRTRLAQNQKTASALARIIKGYPYGHLITVPPGEEWRGEPLDGLMELLKVAEEVNWLGESDMGSNAFAVGGVCTRSGHPMVAGDSHRALDTPSVYYQTHLRCPDYSIIGYSIPGMPGVMHFCHNEHVAWGMTFGSADTQDLFIERFREVNGEREFQFKDKWKKAIVLSERLEVKEANPVDLEVTITHHGPIVAGNPVEGHGIAISDPGLIEGTPWVDAMRDAMQSRSVNELHAAFEKWNDRVNNYAVCDTSGNFGYLHEGRIPVRDESNGWRAVPGYLGNNEWRGYIPQYDLPRSINPECGYAITCNQRVAQNDYPYYIGIQYAPGYRVERIQKRILELEAITVGDMASILSDQVSIPARNLVSRLIRAKGNDSASLEACSILEKWDYRMDHNRIEPTIYAEVRAQIIEQVVRALFGRDGDVILSDTAGADFHLKMVATEIDRALVEGSDCLLCGEISWDDLLKDSFSSACRLLSERMGRDSSQWEWGKTHRTKPRHPLSVYFPEAANQLDPPSLAVHGDADTPLAGGYTAISRYQVTSLSVTRYVFDSSDWRNSKWIVPLGASGHPGSPHYFDQAQMWTEVEFIPQLWDWTEIEEKAESQQQLEPG</sequence>
<dbReference type="AlphaFoldDB" id="A0A2Z4AG26"/>
<dbReference type="PANTHER" id="PTHR34218">
    <property type="entry name" value="PEPTIDASE S45 PENICILLIN AMIDASE"/>
    <property type="match status" value="1"/>
</dbReference>
<dbReference type="KEGG" id="mtar:DF168_01175"/>
<dbReference type="Gene3D" id="1.10.439.10">
    <property type="entry name" value="Penicillin Amidohydrolase, domain 1"/>
    <property type="match status" value="1"/>
</dbReference>
<dbReference type="PIRSF" id="PIRSF001227">
    <property type="entry name" value="Pen_acylase"/>
    <property type="match status" value="1"/>
</dbReference>
<dbReference type="Pfam" id="PF01804">
    <property type="entry name" value="Penicil_amidase"/>
    <property type="match status" value="1"/>
</dbReference>
<dbReference type="GO" id="GO:0017000">
    <property type="term" value="P:antibiotic biosynthetic process"/>
    <property type="evidence" value="ECO:0007669"/>
    <property type="project" value="InterPro"/>
</dbReference>
<evidence type="ECO:0000256" key="1">
    <source>
        <dbReference type="ARBA" id="ARBA00006586"/>
    </source>
</evidence>
<dbReference type="PANTHER" id="PTHR34218:SF4">
    <property type="entry name" value="ACYL-HOMOSERINE LACTONE ACYLASE QUIP"/>
    <property type="match status" value="1"/>
</dbReference>
<dbReference type="InterPro" id="IPR029055">
    <property type="entry name" value="Ntn_hydrolases_N"/>
</dbReference>
<dbReference type="SUPFAM" id="SSF56235">
    <property type="entry name" value="N-terminal nucleophile aminohydrolases (Ntn hydrolases)"/>
    <property type="match status" value="1"/>
</dbReference>
<dbReference type="CDD" id="cd03747">
    <property type="entry name" value="Ntn_PGA_like"/>
    <property type="match status" value="1"/>
</dbReference>
<dbReference type="InterPro" id="IPR014395">
    <property type="entry name" value="Pen/GL7ACA/AHL_acylase"/>
</dbReference>
<keyword evidence="2 6" id="KW-0378">Hydrolase</keyword>
<evidence type="ECO:0000256" key="5">
    <source>
        <dbReference type="PIRSR" id="PIRSR001227-2"/>
    </source>
</evidence>
<feature type="binding site" evidence="5">
    <location>
        <position position="314"/>
    </location>
    <ligand>
        <name>Ca(2+)</name>
        <dbReference type="ChEBI" id="CHEBI:29108"/>
    </ligand>
</feature>
<feature type="binding site" evidence="5">
    <location>
        <position position="317"/>
    </location>
    <ligand>
        <name>Ca(2+)</name>
        <dbReference type="ChEBI" id="CHEBI:29108"/>
    </ligand>
</feature>
<dbReference type="GO" id="GO:0008953">
    <property type="term" value="F:penicillin amidase activity"/>
    <property type="evidence" value="ECO:0007669"/>
    <property type="project" value="UniProtKB-EC"/>
</dbReference>
<reference evidence="6 7" key="1">
    <citation type="submission" date="2018-06" db="EMBL/GenBank/DDBJ databases">
        <title>Draft Genome Sequence of a Novel Marine Bacterium Related to the Verrucomicrobia.</title>
        <authorList>
            <person name="Vosseberg J."/>
            <person name="Martijn J."/>
            <person name="Ettema T.J.G."/>
        </authorList>
    </citation>
    <scope>NUCLEOTIDE SEQUENCE [LARGE SCALE GENOMIC DNA]</scope>
    <source>
        <strain evidence="6">TARA_B100001123</strain>
    </source>
</reference>
<keyword evidence="5" id="KW-0106">Calcium</keyword>
<keyword evidence="3" id="KW-0865">Zymogen</keyword>
<dbReference type="GO" id="GO:0046872">
    <property type="term" value="F:metal ion binding"/>
    <property type="evidence" value="ECO:0007669"/>
    <property type="project" value="UniProtKB-KW"/>
</dbReference>
<dbReference type="InterPro" id="IPR043147">
    <property type="entry name" value="Penicillin_amidase_A-knob"/>
</dbReference>
<keyword evidence="5" id="KW-0479">Metal-binding</keyword>
<comment type="similarity">
    <text evidence="1">Belongs to the peptidase S45 family.</text>
</comment>
<evidence type="ECO:0000256" key="4">
    <source>
        <dbReference type="PIRSR" id="PIRSR001227-1"/>
    </source>
</evidence>
<comment type="cofactor">
    <cofactor evidence="5">
        <name>Ca(2+)</name>
        <dbReference type="ChEBI" id="CHEBI:29108"/>
    </cofactor>
    <text evidence="5">Binds 1 Ca(2+) ion per dimer.</text>
</comment>
<accession>A0A2Z4AG26</accession>
<dbReference type="Gene3D" id="3.60.20.10">
    <property type="entry name" value="Glutamine Phosphoribosylpyrophosphate, subunit 1, domain 1"/>
    <property type="match status" value="1"/>
</dbReference>
<protein>
    <submittedName>
        <fullName evidence="6">Penicillin acylase 2 proenzyme</fullName>
        <ecNumber evidence="6">3.5.1.11</ecNumber>
    </submittedName>
</protein>
<evidence type="ECO:0000256" key="3">
    <source>
        <dbReference type="ARBA" id="ARBA00023145"/>
    </source>
</evidence>
<proteinExistence type="inferred from homology"/>
<evidence type="ECO:0000313" key="7">
    <source>
        <dbReference type="Proteomes" id="UP000247465"/>
    </source>
</evidence>
<dbReference type="Gene3D" id="2.30.120.10">
    <property type="match status" value="1"/>
</dbReference>
<dbReference type="InterPro" id="IPR023343">
    <property type="entry name" value="Penicillin_amidase_dom1"/>
</dbReference>
<dbReference type="InterPro" id="IPR043146">
    <property type="entry name" value="Penicillin_amidase_N_B-knob"/>
</dbReference>
<dbReference type="EC" id="3.5.1.11" evidence="6"/>
<gene>
    <name evidence="6" type="primary">acyII</name>
    <name evidence="6" type="ORF">DF168_01175</name>
</gene>
<name>A0A2Z4AG26_9BACT</name>
<feature type="active site" description="Nucleophile" evidence="4">
    <location>
        <position position="241"/>
    </location>
</feature>
<dbReference type="EMBL" id="CP029803">
    <property type="protein sequence ID" value="AWT59976.1"/>
    <property type="molecule type" value="Genomic_DNA"/>
</dbReference>
<evidence type="ECO:0000256" key="2">
    <source>
        <dbReference type="ARBA" id="ARBA00022801"/>
    </source>
</evidence>
<dbReference type="Gene3D" id="1.10.1400.10">
    <property type="match status" value="1"/>
</dbReference>
<dbReference type="InterPro" id="IPR002692">
    <property type="entry name" value="S45"/>
</dbReference>
<evidence type="ECO:0000313" key="6">
    <source>
        <dbReference type="EMBL" id="AWT59976.1"/>
    </source>
</evidence>
<dbReference type="Proteomes" id="UP000247465">
    <property type="component" value="Chromosome"/>
</dbReference>